<dbReference type="InterPro" id="IPR013783">
    <property type="entry name" value="Ig-like_fold"/>
</dbReference>
<dbReference type="Gene3D" id="2.60.120.260">
    <property type="entry name" value="Galactose-binding domain-like"/>
    <property type="match status" value="1"/>
</dbReference>
<comment type="similarity">
    <text evidence="1 6">Belongs to the glycosyl hydrolase 2 family.</text>
</comment>
<evidence type="ECO:0000256" key="2">
    <source>
        <dbReference type="ARBA" id="ARBA00012761"/>
    </source>
</evidence>
<dbReference type="RefSeq" id="WP_106012648.1">
    <property type="nucleotide sequence ID" value="NZ_CP027226.1"/>
</dbReference>
<accession>A0A2S0KNT8</accession>
<dbReference type="EMBL" id="CP027226">
    <property type="protein sequence ID" value="AVM42696.1"/>
    <property type="molecule type" value="Genomic_DNA"/>
</dbReference>
<dbReference type="InterPro" id="IPR006102">
    <property type="entry name" value="Ig-like_GH2"/>
</dbReference>
<dbReference type="SUPFAM" id="SSF49303">
    <property type="entry name" value="beta-Galactosidase/glucuronidase domain"/>
    <property type="match status" value="1"/>
</dbReference>
<evidence type="ECO:0000313" key="11">
    <source>
        <dbReference type="Proteomes" id="UP000237947"/>
    </source>
</evidence>
<dbReference type="Gene3D" id="2.60.40.10">
    <property type="entry name" value="Immunoglobulins"/>
    <property type="match status" value="1"/>
</dbReference>
<dbReference type="InterPro" id="IPR036156">
    <property type="entry name" value="Beta-gal/glucu_dom_sf"/>
</dbReference>
<dbReference type="InterPro" id="IPR023230">
    <property type="entry name" value="Glyco_hydro_2_CS"/>
</dbReference>
<keyword evidence="11" id="KW-1185">Reference proteome</keyword>
<dbReference type="Proteomes" id="UP000237947">
    <property type="component" value="Chromosome"/>
</dbReference>
<name>A0A2S0KNT8_9FIRM</name>
<proteinExistence type="inferred from homology"/>
<dbReference type="Gene3D" id="3.20.20.80">
    <property type="entry name" value="Glycosidases"/>
    <property type="match status" value="1"/>
</dbReference>
<dbReference type="GO" id="GO:0004566">
    <property type="term" value="F:beta-glucuronidase activity"/>
    <property type="evidence" value="ECO:0007669"/>
    <property type="project" value="UniProtKB-EC"/>
</dbReference>
<dbReference type="InterPro" id="IPR006101">
    <property type="entry name" value="Glyco_hydro_2"/>
</dbReference>
<dbReference type="InterPro" id="IPR006103">
    <property type="entry name" value="Glyco_hydro_2_cat"/>
</dbReference>
<feature type="domain" description="Glycosyl hydrolases family 2 sugar binding" evidence="9">
    <location>
        <begin position="14"/>
        <end position="180"/>
    </location>
</feature>
<feature type="domain" description="Glycoside hydrolase family 2 catalytic" evidence="8">
    <location>
        <begin position="278"/>
        <end position="593"/>
    </location>
</feature>
<dbReference type="PRINTS" id="PR00132">
    <property type="entry name" value="GLHYDRLASE2"/>
</dbReference>
<protein>
    <recommendedName>
        <fullName evidence="3">Beta-glucuronidase</fullName>
        <ecNumber evidence="2">3.2.1.31</ecNumber>
    </recommendedName>
</protein>
<organism evidence="10 11">
    <name type="scientific">Fastidiosipila sanguinis</name>
    <dbReference type="NCBI Taxonomy" id="236753"/>
    <lineage>
        <taxon>Bacteria</taxon>
        <taxon>Bacillati</taxon>
        <taxon>Bacillota</taxon>
        <taxon>Clostridia</taxon>
        <taxon>Eubacteriales</taxon>
        <taxon>Oscillospiraceae</taxon>
        <taxon>Fastidiosipila</taxon>
    </lineage>
</organism>
<evidence type="ECO:0000256" key="5">
    <source>
        <dbReference type="ARBA" id="ARBA00023295"/>
    </source>
</evidence>
<evidence type="ECO:0000259" key="8">
    <source>
        <dbReference type="Pfam" id="PF02836"/>
    </source>
</evidence>
<dbReference type="SUPFAM" id="SSF51445">
    <property type="entry name" value="(Trans)glycosidases"/>
    <property type="match status" value="1"/>
</dbReference>
<evidence type="ECO:0000256" key="6">
    <source>
        <dbReference type="RuleBase" id="RU361154"/>
    </source>
</evidence>
<evidence type="ECO:0000256" key="1">
    <source>
        <dbReference type="ARBA" id="ARBA00007401"/>
    </source>
</evidence>
<dbReference type="PROSITE" id="PS00608">
    <property type="entry name" value="GLYCOSYL_HYDROL_F2_2"/>
    <property type="match status" value="1"/>
</dbReference>
<dbReference type="GO" id="GO:0019391">
    <property type="term" value="P:glucuronoside catabolic process"/>
    <property type="evidence" value="ECO:0007669"/>
    <property type="project" value="TreeGrafter"/>
</dbReference>
<dbReference type="InterPro" id="IPR006104">
    <property type="entry name" value="Glyco_hydro_2_N"/>
</dbReference>
<dbReference type="KEGG" id="fsa:C5Q98_05490"/>
<feature type="domain" description="Glycoside hydrolase family 2 immunoglobulin-like beta-sandwich" evidence="7">
    <location>
        <begin position="183"/>
        <end position="276"/>
    </location>
</feature>
<dbReference type="AlphaFoldDB" id="A0A2S0KNT8"/>
<dbReference type="GO" id="GO:0005975">
    <property type="term" value="P:carbohydrate metabolic process"/>
    <property type="evidence" value="ECO:0007669"/>
    <property type="project" value="InterPro"/>
</dbReference>
<keyword evidence="4 6" id="KW-0378">Hydrolase</keyword>
<dbReference type="PROSITE" id="PS00719">
    <property type="entry name" value="GLYCOSYL_HYDROL_F2_1"/>
    <property type="match status" value="1"/>
</dbReference>
<dbReference type="GO" id="GO:0030246">
    <property type="term" value="F:carbohydrate binding"/>
    <property type="evidence" value="ECO:0007669"/>
    <property type="project" value="TreeGrafter"/>
</dbReference>
<dbReference type="InterPro" id="IPR008979">
    <property type="entry name" value="Galactose-bd-like_sf"/>
</dbReference>
<dbReference type="Pfam" id="PF02837">
    <property type="entry name" value="Glyco_hydro_2_N"/>
    <property type="match status" value="1"/>
</dbReference>
<dbReference type="InterPro" id="IPR017853">
    <property type="entry name" value="GH"/>
</dbReference>
<dbReference type="NCBIfam" id="NF007538">
    <property type="entry name" value="PRK10150.1"/>
    <property type="match status" value="1"/>
</dbReference>
<gene>
    <name evidence="10" type="ORF">C5Q98_05490</name>
</gene>
<dbReference type="EC" id="3.2.1.31" evidence="2"/>
<dbReference type="InterPro" id="IPR023232">
    <property type="entry name" value="Glyco_hydro_2_AS"/>
</dbReference>
<dbReference type="SUPFAM" id="SSF49785">
    <property type="entry name" value="Galactose-binding domain-like"/>
    <property type="match status" value="1"/>
</dbReference>
<dbReference type="PANTHER" id="PTHR10066:SF67">
    <property type="entry name" value="BETA-GLUCURONIDASE"/>
    <property type="match status" value="1"/>
</dbReference>
<evidence type="ECO:0000259" key="7">
    <source>
        <dbReference type="Pfam" id="PF00703"/>
    </source>
</evidence>
<evidence type="ECO:0000256" key="3">
    <source>
        <dbReference type="ARBA" id="ARBA00016205"/>
    </source>
</evidence>
<keyword evidence="5 6" id="KW-0326">Glycosidase</keyword>
<sequence>MLYPKVNNYRNLLSLDGIWKFKCDFETENIKPEHSLTDYEYMAVPGSFNDQTLDLKVRQHSGYFWYETDFNLPKSFFDERIVLRFGSVTHEAWVYVNGKEVCHHKGGFTPFEVEINDFVLSGKNRLTVKVSNILDYTSLPVGNYSEYKDDSGKLIRKVDENFDFFNYAGIHRPVKIYTTPRDYIDDITISYDIDLEAKVADVRTKVAINGDFDEIKIEILDQDDKLVACSSVEETNIRIEEVNLWEPLNAYLYTARVSLIKSEQVIDVYEEEFGVRTIEVKDAEFLINGKLFYFKGFGKHEDTYVNGRGLNEAYNVLDLKLMKKMGANSFRTSHYPYSEEMMRLCDKEGIVVIDEIPAVGLILNFGFNVATGNEGENTWVELKTKEMHEQVIKELIGRDKNHACVVMWSLSNEAADFIDGSLEYYKPLFELAKSLDPQKRPCTNVLIGYSNPETTKNAELFDVICLNRYYGWYGLTGDLEQAEKFTREDLQSWVDKYPDKPIMYTEYGADTINGMHSAYNEPFSEEYQMNYYKMNSKVFDEFDNFVGEQLWNFADFQTKFGIQRVMGNRKGVFTRERQPKMAATYLSERWNSMPDFGYKG</sequence>
<evidence type="ECO:0000256" key="4">
    <source>
        <dbReference type="ARBA" id="ARBA00022801"/>
    </source>
</evidence>
<reference evidence="11" key="1">
    <citation type="submission" date="2018-02" db="EMBL/GenBank/DDBJ databases">
        <authorList>
            <person name="Holder M.E."/>
            <person name="Ajami N.J."/>
            <person name="Petrosino J.F."/>
        </authorList>
    </citation>
    <scope>NUCLEOTIDE SEQUENCE [LARGE SCALE GENOMIC DNA]</scope>
    <source>
        <strain evidence="11">CCUG 47711</strain>
    </source>
</reference>
<dbReference type="Pfam" id="PF02836">
    <property type="entry name" value="Glyco_hydro_2_C"/>
    <property type="match status" value="1"/>
</dbReference>
<dbReference type="OrthoDB" id="9762066at2"/>
<evidence type="ECO:0000313" key="10">
    <source>
        <dbReference type="EMBL" id="AVM42696.1"/>
    </source>
</evidence>
<dbReference type="FunFam" id="3.20.20.80:FF:000080">
    <property type="entry name" value="Beta-glucuronidase UidA"/>
    <property type="match status" value="1"/>
</dbReference>
<dbReference type="Pfam" id="PF00703">
    <property type="entry name" value="Glyco_hydro_2"/>
    <property type="match status" value="1"/>
</dbReference>
<dbReference type="PANTHER" id="PTHR10066">
    <property type="entry name" value="BETA-GLUCURONIDASE"/>
    <property type="match status" value="1"/>
</dbReference>
<evidence type="ECO:0000259" key="9">
    <source>
        <dbReference type="Pfam" id="PF02837"/>
    </source>
</evidence>